<dbReference type="GeneID" id="19322018"/>
<dbReference type="RefSeq" id="XP_007912599.1">
    <property type="nucleotide sequence ID" value="XM_007914408.1"/>
</dbReference>
<dbReference type="GO" id="GO:0007005">
    <property type="term" value="P:mitochondrion organization"/>
    <property type="evidence" value="ECO:0007669"/>
    <property type="project" value="TreeGrafter"/>
</dbReference>
<dbReference type="OrthoDB" id="198787at2759"/>
<feature type="domain" description="Metaxin glutathione S-transferase" evidence="1">
    <location>
        <begin position="230"/>
        <end position="303"/>
    </location>
</feature>
<dbReference type="PANTHER" id="PTHR12289">
    <property type="entry name" value="METAXIN RELATED"/>
    <property type="match status" value="1"/>
</dbReference>
<dbReference type="eggNOG" id="KOG3028">
    <property type="taxonomic scope" value="Eukaryota"/>
</dbReference>
<dbReference type="KEGG" id="tmn:UCRPA7_1829"/>
<dbReference type="EMBL" id="KB932905">
    <property type="protein sequence ID" value="EOO02675.1"/>
    <property type="molecule type" value="Genomic_DNA"/>
</dbReference>
<name>R8BTS1_PHAM7</name>
<dbReference type="InterPro" id="IPR033468">
    <property type="entry name" value="Metaxin_GST"/>
</dbReference>
<dbReference type="InterPro" id="IPR012336">
    <property type="entry name" value="Thioredoxin-like_fold"/>
</dbReference>
<proteinExistence type="predicted"/>
<evidence type="ECO:0000313" key="4">
    <source>
        <dbReference type="Proteomes" id="UP000014074"/>
    </source>
</evidence>
<dbReference type="Proteomes" id="UP000014074">
    <property type="component" value="Unassembled WGS sequence"/>
</dbReference>
<gene>
    <name evidence="3" type="ORF">UCRPA7_1829</name>
</gene>
<dbReference type="AlphaFoldDB" id="R8BTS1"/>
<evidence type="ECO:0000259" key="1">
    <source>
        <dbReference type="Pfam" id="PF17171"/>
    </source>
</evidence>
<sequence length="322" mass="35939">MTEQQRHRPAPQSTWSLTRVPTPLQHLFDRFPLLTYPPNELPQRSPAAHSLPTLHVFISERDAATSSPSFNPSCLKWQTFLRIAGVRVRIVPSTNHASPSGALPFLTPASNSGVPGPTDQVAAPPVPSSKLYQYALDHGTSRPGEVPSLRLEAYQSLLDHRIRNAWLYALYLSPRNAGLVKQLYTQPSSSSGAVQTALLWQLRRAATAEILRSAGAAAIEPERLYNEARGAFAALETLLAQGGDDDGSSSRWFFGNTDGPTLFDAAVFSYAYLILHAAWSWQDDTLRGILVECPNLVAHTRRILERYWQDQEWKWTRLYHKT</sequence>
<keyword evidence="4" id="KW-1185">Reference proteome</keyword>
<accession>R8BTS1</accession>
<feature type="domain" description="Thioredoxin-like fold" evidence="2">
    <location>
        <begin position="72"/>
        <end position="176"/>
    </location>
</feature>
<evidence type="ECO:0000259" key="2">
    <source>
        <dbReference type="Pfam" id="PF17172"/>
    </source>
</evidence>
<dbReference type="HOGENOM" id="CLU_055680_0_0_1"/>
<dbReference type="InterPro" id="IPR050931">
    <property type="entry name" value="Mito_Protein_Transport_Metaxin"/>
</dbReference>
<dbReference type="Pfam" id="PF17172">
    <property type="entry name" value="GST_N_4"/>
    <property type="match status" value="1"/>
</dbReference>
<dbReference type="PANTHER" id="PTHR12289:SF44">
    <property type="entry name" value="OUTER MEMBRANE PROTEIN (SAM35), PUTATIVE (AFU_ORTHOLOGUE AFUA_1G13180)-RELATED"/>
    <property type="match status" value="1"/>
</dbReference>
<evidence type="ECO:0000313" key="3">
    <source>
        <dbReference type="EMBL" id="EOO02675.1"/>
    </source>
</evidence>
<reference evidence="4" key="1">
    <citation type="journal article" date="2013" name="Genome Announc.">
        <title>Draft genome sequence of the ascomycete Phaeoacremonium aleophilum strain UCR-PA7, a causal agent of the esca disease complex in grapevines.</title>
        <authorList>
            <person name="Blanco-Ulate B."/>
            <person name="Rolshausen P."/>
            <person name="Cantu D."/>
        </authorList>
    </citation>
    <scope>NUCLEOTIDE SEQUENCE [LARGE SCALE GENOMIC DNA]</scope>
    <source>
        <strain evidence="4">UCR-PA7</strain>
    </source>
</reference>
<protein>
    <submittedName>
        <fullName evidence="3">Putative mitochondrial outer membrane protein</fullName>
    </submittedName>
</protein>
<dbReference type="GO" id="GO:0001401">
    <property type="term" value="C:SAM complex"/>
    <property type="evidence" value="ECO:0007669"/>
    <property type="project" value="TreeGrafter"/>
</dbReference>
<dbReference type="InterPro" id="IPR036282">
    <property type="entry name" value="Glutathione-S-Trfase_C_sf"/>
</dbReference>
<organism evidence="3 4">
    <name type="scientific">Phaeoacremonium minimum (strain UCR-PA7)</name>
    <name type="common">Esca disease fungus</name>
    <name type="synonym">Togninia minima</name>
    <dbReference type="NCBI Taxonomy" id="1286976"/>
    <lineage>
        <taxon>Eukaryota</taxon>
        <taxon>Fungi</taxon>
        <taxon>Dikarya</taxon>
        <taxon>Ascomycota</taxon>
        <taxon>Pezizomycotina</taxon>
        <taxon>Sordariomycetes</taxon>
        <taxon>Sordariomycetidae</taxon>
        <taxon>Togniniales</taxon>
        <taxon>Togniniaceae</taxon>
        <taxon>Phaeoacremonium</taxon>
    </lineage>
</organism>
<dbReference type="Pfam" id="PF17171">
    <property type="entry name" value="GST_C_6"/>
    <property type="match status" value="1"/>
</dbReference>
<dbReference type="SUPFAM" id="SSF47616">
    <property type="entry name" value="GST C-terminal domain-like"/>
    <property type="match status" value="1"/>
</dbReference>